<dbReference type="EMBL" id="JBHSWX010000012">
    <property type="protein sequence ID" value="MFC6787096.1"/>
    <property type="molecule type" value="Genomic_DNA"/>
</dbReference>
<sequence>MAEIFDRDTLLDLTVNVIPLGIILFFVAAFVLIDPFGGLDFYGRVLQMGLLAFPFVALAILTYVSGKAIAGDEKRSEVFFQGQATMEGAQGRHEAEEAIEAEATGEADSDAEGDADEDDAATDADAEDEVDADVDTDDEVDTDTDTDEE</sequence>
<feature type="compositionally biased region" description="Acidic residues" evidence="1">
    <location>
        <begin position="97"/>
        <end position="149"/>
    </location>
</feature>
<dbReference type="Proteomes" id="UP001596443">
    <property type="component" value="Unassembled WGS sequence"/>
</dbReference>
<proteinExistence type="predicted"/>
<dbReference type="InterPro" id="IPR046506">
    <property type="entry name" value="DUF6684"/>
</dbReference>
<feature type="region of interest" description="Disordered" evidence="1">
    <location>
        <begin position="85"/>
        <end position="149"/>
    </location>
</feature>
<organism evidence="3 4">
    <name type="scientific">Halobaculum halobium</name>
    <dbReference type="NCBI Taxonomy" id="3032281"/>
    <lineage>
        <taxon>Archaea</taxon>
        <taxon>Methanobacteriati</taxon>
        <taxon>Methanobacteriota</taxon>
        <taxon>Stenosarchaea group</taxon>
        <taxon>Halobacteria</taxon>
        <taxon>Halobacteriales</taxon>
        <taxon>Haloferacaceae</taxon>
        <taxon>Halobaculum</taxon>
    </lineage>
</organism>
<dbReference type="Pfam" id="PF20389">
    <property type="entry name" value="DUF6684"/>
    <property type="match status" value="1"/>
</dbReference>
<keyword evidence="2" id="KW-0472">Membrane</keyword>
<comment type="caution">
    <text evidence="3">The sequence shown here is derived from an EMBL/GenBank/DDBJ whole genome shotgun (WGS) entry which is preliminary data.</text>
</comment>
<reference evidence="3 4" key="1">
    <citation type="journal article" date="2019" name="Int. J. Syst. Evol. Microbiol.">
        <title>The Global Catalogue of Microorganisms (GCM) 10K type strain sequencing project: providing services to taxonomists for standard genome sequencing and annotation.</title>
        <authorList>
            <consortium name="The Broad Institute Genomics Platform"/>
            <consortium name="The Broad Institute Genome Sequencing Center for Infectious Disease"/>
            <person name="Wu L."/>
            <person name="Ma J."/>
        </authorList>
    </citation>
    <scope>NUCLEOTIDE SEQUENCE [LARGE SCALE GENOMIC DNA]</scope>
    <source>
        <strain evidence="3 4">SYNS20</strain>
    </source>
</reference>
<evidence type="ECO:0000313" key="4">
    <source>
        <dbReference type="Proteomes" id="UP001596443"/>
    </source>
</evidence>
<protein>
    <submittedName>
        <fullName evidence="3">DUF6684 family protein</fullName>
    </submittedName>
</protein>
<keyword evidence="2" id="KW-1133">Transmembrane helix</keyword>
<keyword evidence="2" id="KW-0812">Transmembrane</keyword>
<gene>
    <name evidence="3" type="ORF">ACFQFD_14160</name>
</gene>
<feature type="transmembrane region" description="Helical" evidence="2">
    <location>
        <begin position="12"/>
        <end position="33"/>
    </location>
</feature>
<evidence type="ECO:0000256" key="2">
    <source>
        <dbReference type="SAM" id="Phobius"/>
    </source>
</evidence>
<name>A0ABD5TET6_9EURY</name>
<evidence type="ECO:0000256" key="1">
    <source>
        <dbReference type="SAM" id="MobiDB-lite"/>
    </source>
</evidence>
<dbReference type="GeneID" id="81210206"/>
<dbReference type="RefSeq" id="WP_284061279.1">
    <property type="nucleotide sequence ID" value="NZ_CP126158.1"/>
</dbReference>
<dbReference type="AlphaFoldDB" id="A0ABD5TET6"/>
<feature type="transmembrane region" description="Helical" evidence="2">
    <location>
        <begin position="45"/>
        <end position="66"/>
    </location>
</feature>
<accession>A0ABD5TET6</accession>
<evidence type="ECO:0000313" key="3">
    <source>
        <dbReference type="EMBL" id="MFC6787096.1"/>
    </source>
</evidence>
<keyword evidence="4" id="KW-1185">Reference proteome</keyword>